<dbReference type="InterPro" id="IPR001509">
    <property type="entry name" value="Epimerase_deHydtase"/>
</dbReference>
<proteinExistence type="predicted"/>
<organism evidence="3 4">
    <name type="scientific">Parascedosporium putredinis</name>
    <dbReference type="NCBI Taxonomy" id="1442378"/>
    <lineage>
        <taxon>Eukaryota</taxon>
        <taxon>Fungi</taxon>
        <taxon>Dikarya</taxon>
        <taxon>Ascomycota</taxon>
        <taxon>Pezizomycotina</taxon>
        <taxon>Sordariomycetes</taxon>
        <taxon>Hypocreomycetidae</taxon>
        <taxon>Microascales</taxon>
        <taxon>Microascaceae</taxon>
        <taxon>Parascedosporium</taxon>
    </lineage>
</organism>
<dbReference type="InterPro" id="IPR036291">
    <property type="entry name" value="NAD(P)-bd_dom_sf"/>
</dbReference>
<evidence type="ECO:0008006" key="5">
    <source>
        <dbReference type="Google" id="ProtNLM"/>
    </source>
</evidence>
<comment type="caution">
    <text evidence="3">The sequence shown here is derived from an EMBL/GenBank/DDBJ whole genome shotgun (WGS) entry which is preliminary data.</text>
</comment>
<protein>
    <recommendedName>
        <fullName evidence="5">NAD-dependent epimerase/dehydratase domain-containing protein</fullName>
    </recommendedName>
</protein>
<dbReference type="GO" id="GO:0004029">
    <property type="term" value="F:aldehyde dehydrogenase (NAD+) activity"/>
    <property type="evidence" value="ECO:0007669"/>
    <property type="project" value="TreeGrafter"/>
</dbReference>
<dbReference type="Pfam" id="PF05368">
    <property type="entry name" value="NmrA"/>
    <property type="match status" value="1"/>
</dbReference>
<evidence type="ECO:0000259" key="2">
    <source>
        <dbReference type="Pfam" id="PF05368"/>
    </source>
</evidence>
<dbReference type="PANTHER" id="PTHR48079:SF6">
    <property type="entry name" value="NAD(P)-BINDING DOMAIN-CONTAINING PROTEIN-RELATED"/>
    <property type="match status" value="1"/>
</dbReference>
<dbReference type="InterPro" id="IPR051783">
    <property type="entry name" value="NAD(P)-dependent_oxidoreduct"/>
</dbReference>
<evidence type="ECO:0000259" key="1">
    <source>
        <dbReference type="Pfam" id="PF01370"/>
    </source>
</evidence>
<sequence length="334" mass="36955">MAGSKILITGATGYIGGSILTTILNSDDPGLKSATVSALVRKSTQADLLRIKGVEPILFSGLDDVELLAKVASENDIVINTASAFHARAAAALIEGLARRKRETGKEVHLVHTSDKDDDIYNYLRAREDREPYAQRTTDLVVLEKGAEASVRTYILMSPTIYAVGHGFFNRTSIQIDTLIRAAYRQGFTSVIGAGEAEWDHVHIADLENLYHAVLRRIVAGQDLAHGQREGIYFTGTGHHTWREVSERVARAGKELGYLDTNEVREASLQVAAHEVTGNSNTQWTELGFASRSRTLAPRSRGIGWEPTRTREDFERSFVQEWRELIPGLKKNTV</sequence>
<feature type="domain" description="NmrA-like" evidence="2">
    <location>
        <begin position="4"/>
        <end position="83"/>
    </location>
</feature>
<dbReference type="OrthoDB" id="10262413at2759"/>
<evidence type="ECO:0000313" key="3">
    <source>
        <dbReference type="EMBL" id="CAI4210255.1"/>
    </source>
</evidence>
<feature type="domain" description="NAD-dependent epimerase/dehydratase" evidence="1">
    <location>
        <begin position="128"/>
        <end position="221"/>
    </location>
</feature>
<dbReference type="Pfam" id="PF01370">
    <property type="entry name" value="Epimerase"/>
    <property type="match status" value="1"/>
</dbReference>
<dbReference type="PANTHER" id="PTHR48079">
    <property type="entry name" value="PROTEIN YEEZ"/>
    <property type="match status" value="1"/>
</dbReference>
<evidence type="ECO:0000313" key="4">
    <source>
        <dbReference type="Proteomes" id="UP000838763"/>
    </source>
</evidence>
<dbReference type="AlphaFoldDB" id="A0A9P1GU25"/>
<keyword evidence="4" id="KW-1185">Reference proteome</keyword>
<dbReference type="EMBL" id="CALLCH030000001">
    <property type="protein sequence ID" value="CAI4210255.1"/>
    <property type="molecule type" value="Genomic_DNA"/>
</dbReference>
<dbReference type="GO" id="GO:0005737">
    <property type="term" value="C:cytoplasm"/>
    <property type="evidence" value="ECO:0007669"/>
    <property type="project" value="TreeGrafter"/>
</dbReference>
<dbReference type="SUPFAM" id="SSF51735">
    <property type="entry name" value="NAD(P)-binding Rossmann-fold domains"/>
    <property type="match status" value="1"/>
</dbReference>
<gene>
    <name evidence="3" type="ORF">PPNO1_LOCUS62</name>
</gene>
<reference evidence="3" key="1">
    <citation type="submission" date="2022-11" db="EMBL/GenBank/DDBJ databases">
        <authorList>
            <person name="Scott C."/>
            <person name="Bruce N."/>
        </authorList>
    </citation>
    <scope>NUCLEOTIDE SEQUENCE</scope>
</reference>
<dbReference type="InterPro" id="IPR008030">
    <property type="entry name" value="NmrA-like"/>
</dbReference>
<name>A0A9P1GU25_9PEZI</name>
<dbReference type="Gene3D" id="3.40.50.720">
    <property type="entry name" value="NAD(P)-binding Rossmann-like Domain"/>
    <property type="match status" value="1"/>
</dbReference>
<accession>A0A9P1GU25</accession>
<dbReference type="Proteomes" id="UP000838763">
    <property type="component" value="Unassembled WGS sequence"/>
</dbReference>